<reference evidence="2 3" key="1">
    <citation type="submission" date="2020-12" db="EMBL/GenBank/DDBJ databases">
        <title>FDA dAtabase for Regulatory Grade micrObial Sequences (FDA-ARGOS): Supporting development and validation of Infectious Disease Dx tests.</title>
        <authorList>
            <person name="Sproer C."/>
            <person name="Gronow S."/>
            <person name="Severitt S."/>
            <person name="Schroder I."/>
            <person name="Tallon L."/>
            <person name="Sadzewicz L."/>
            <person name="Zhao X."/>
            <person name="Boylan J."/>
            <person name="Ott S."/>
            <person name="Bowen H."/>
            <person name="Vavikolanu K."/>
            <person name="Mehta A."/>
            <person name="Aluvathingal J."/>
            <person name="Nadendla S."/>
            <person name="Lowell S."/>
            <person name="Myers T."/>
            <person name="Yan Y."/>
            <person name="Sichtig H."/>
        </authorList>
    </citation>
    <scope>NUCLEOTIDE SEQUENCE [LARGE SCALE GENOMIC DNA]</scope>
    <source>
        <strain evidence="2 3">FDAARGOS_1013</strain>
    </source>
</reference>
<keyword evidence="1" id="KW-0472">Membrane</keyword>
<dbReference type="EMBL" id="CP067013">
    <property type="protein sequence ID" value="QQN50650.1"/>
    <property type="molecule type" value="Genomic_DNA"/>
</dbReference>
<dbReference type="PIRSF" id="PIRSF033239">
    <property type="entry name" value="ExoD"/>
    <property type="match status" value="1"/>
</dbReference>
<organism evidence="2 3">
    <name type="scientific">Stutzerimonas balearica</name>
    <dbReference type="NCBI Taxonomy" id="74829"/>
    <lineage>
        <taxon>Bacteria</taxon>
        <taxon>Pseudomonadati</taxon>
        <taxon>Pseudomonadota</taxon>
        <taxon>Gammaproteobacteria</taxon>
        <taxon>Pseudomonadales</taxon>
        <taxon>Pseudomonadaceae</taxon>
        <taxon>Stutzerimonas</taxon>
    </lineage>
</organism>
<accession>A0A9X7V166</accession>
<feature type="transmembrane region" description="Helical" evidence="1">
    <location>
        <begin position="177"/>
        <end position="195"/>
    </location>
</feature>
<dbReference type="PANTHER" id="PTHR41795:SF1">
    <property type="entry name" value="EXOPOLYSACCHARIDE SYNTHESIS PROTEIN"/>
    <property type="match status" value="1"/>
</dbReference>
<dbReference type="PANTHER" id="PTHR41795">
    <property type="entry name" value="EXOPOLYSACCHARIDE SYNTHESIS PROTEIN"/>
    <property type="match status" value="1"/>
</dbReference>
<keyword evidence="1" id="KW-0812">Transmembrane</keyword>
<dbReference type="InterPro" id="IPR010331">
    <property type="entry name" value="ExoD"/>
</dbReference>
<dbReference type="RefSeq" id="WP_165563010.1">
    <property type="nucleotide sequence ID" value="NZ_CAXGLR010000011.1"/>
</dbReference>
<evidence type="ECO:0000313" key="2">
    <source>
        <dbReference type="EMBL" id="QQN50650.1"/>
    </source>
</evidence>
<gene>
    <name evidence="2" type="ORF">I6H70_19320</name>
</gene>
<sequence length="196" mass="21321">MADQPHEELQGLVEGLIRLGREREREQVSVADIQDEVGQRSFGPFLFVPALVEISPVGGIPGLPTLLAVIVALFALQMLFGRKHLWLPDLLTRRKVAGDKLERGLCKLRPAIRWLDKLIRPRLHWATNRNASRLLALLCLVLAASVPPLELIPFASSGPFAAIGLIGIGLTTRDGLLVLLGLLMAAVSAYLASGLF</sequence>
<proteinExistence type="predicted"/>
<dbReference type="Proteomes" id="UP000595933">
    <property type="component" value="Chromosome"/>
</dbReference>
<evidence type="ECO:0000313" key="3">
    <source>
        <dbReference type="Proteomes" id="UP000595933"/>
    </source>
</evidence>
<protein>
    <submittedName>
        <fullName evidence="2">Exopolysaccharide biosynthesis protein</fullName>
    </submittedName>
</protein>
<dbReference type="AlphaFoldDB" id="A0A9X7V166"/>
<feature type="transmembrane region" description="Helical" evidence="1">
    <location>
        <begin position="54"/>
        <end position="76"/>
    </location>
</feature>
<feature type="transmembrane region" description="Helical" evidence="1">
    <location>
        <begin position="130"/>
        <end position="146"/>
    </location>
</feature>
<name>A0A9X7V166_9GAMM</name>
<evidence type="ECO:0000256" key="1">
    <source>
        <dbReference type="SAM" id="Phobius"/>
    </source>
</evidence>
<dbReference type="Pfam" id="PF06055">
    <property type="entry name" value="ExoD"/>
    <property type="match status" value="1"/>
</dbReference>
<keyword evidence="1" id="KW-1133">Transmembrane helix</keyword>